<evidence type="ECO:0000256" key="6">
    <source>
        <dbReference type="ARBA" id="ARBA00023136"/>
    </source>
</evidence>
<keyword evidence="5 7" id="KW-1133">Transmembrane helix</keyword>
<name>A0ABX3NRM2_9BACT</name>
<evidence type="ECO:0000256" key="2">
    <source>
        <dbReference type="ARBA" id="ARBA00007977"/>
    </source>
</evidence>
<dbReference type="Proteomes" id="UP000192277">
    <property type="component" value="Unassembled WGS sequence"/>
</dbReference>
<accession>A0ABX3NRM2</accession>
<dbReference type="RefSeq" id="WP_014218898.1">
    <property type="nucleotide sequence ID" value="NZ_LWBO01000034.1"/>
</dbReference>
<evidence type="ECO:0000256" key="4">
    <source>
        <dbReference type="ARBA" id="ARBA00022692"/>
    </source>
</evidence>
<evidence type="ECO:0000256" key="5">
    <source>
        <dbReference type="ARBA" id="ARBA00022989"/>
    </source>
</evidence>
<feature type="transmembrane region" description="Helical" evidence="7">
    <location>
        <begin position="217"/>
        <end position="234"/>
    </location>
</feature>
<comment type="subcellular location">
    <subcellularLocation>
        <location evidence="1">Cell membrane</location>
        <topology evidence="1">Multi-pass membrane protein</topology>
    </subcellularLocation>
</comment>
<keyword evidence="3" id="KW-1003">Cell membrane</keyword>
<organism evidence="8 9">
    <name type="scientific">Niastella koreensis</name>
    <dbReference type="NCBI Taxonomy" id="354356"/>
    <lineage>
        <taxon>Bacteria</taxon>
        <taxon>Pseudomonadati</taxon>
        <taxon>Bacteroidota</taxon>
        <taxon>Chitinophagia</taxon>
        <taxon>Chitinophagales</taxon>
        <taxon>Chitinophagaceae</taxon>
        <taxon>Niastella</taxon>
    </lineage>
</organism>
<evidence type="ECO:0000313" key="8">
    <source>
        <dbReference type="EMBL" id="OQP43905.1"/>
    </source>
</evidence>
<comment type="similarity">
    <text evidence="2">Belongs to the UPF0324 family.</text>
</comment>
<protein>
    <recommendedName>
        <fullName evidence="10">Sulfate exporter family transporter</fullName>
    </recommendedName>
</protein>
<dbReference type="PANTHER" id="PTHR30106">
    <property type="entry name" value="INNER MEMBRANE PROTEIN YEIH-RELATED"/>
    <property type="match status" value="1"/>
</dbReference>
<evidence type="ECO:0000313" key="9">
    <source>
        <dbReference type="Proteomes" id="UP000192277"/>
    </source>
</evidence>
<evidence type="ECO:0000256" key="1">
    <source>
        <dbReference type="ARBA" id="ARBA00004651"/>
    </source>
</evidence>
<keyword evidence="9" id="KW-1185">Reference proteome</keyword>
<dbReference type="InterPro" id="IPR018383">
    <property type="entry name" value="UPF0324_pro"/>
</dbReference>
<feature type="transmembrane region" description="Helical" evidence="7">
    <location>
        <begin position="150"/>
        <end position="171"/>
    </location>
</feature>
<dbReference type="PANTHER" id="PTHR30106:SF1">
    <property type="entry name" value="UPF0324 MEMBRANE PROTEIN FN0533"/>
    <property type="match status" value="1"/>
</dbReference>
<feature type="transmembrane region" description="Helical" evidence="7">
    <location>
        <begin position="93"/>
        <end position="115"/>
    </location>
</feature>
<dbReference type="Pfam" id="PF03601">
    <property type="entry name" value="Cons_hypoth698"/>
    <property type="match status" value="1"/>
</dbReference>
<sequence>METDNVTPKSNKTFLDRSITTRELIFLLALVFCVSPLISPPVALLLGLVIAQFIGHPYLHLNHKATHMLLQASVVGLGFNMNVTTALQAGKSGLWLTVASIFGTLIIGTLIGRIFRINKKTAYLIAAGTAICGGSAIAAISPVIKAEEKQISVSLGTIFILNASALVLFPLVGHYLQLDQTRFGLWCALAIHDTSSVVGAASKYGNEALEIAATVKLVRALWIIPVAFFSTLIFRNKGARIKIPWFIGLFVAAICLNTYVPAIQYVSHTLVGISKGALTVTLFLIGCGLSGKTVTQVGWKPVLQGLILWLIVSVGTLAAIIYM</sequence>
<dbReference type="EMBL" id="LWBO01000034">
    <property type="protein sequence ID" value="OQP43905.1"/>
    <property type="molecule type" value="Genomic_DNA"/>
</dbReference>
<feature type="transmembrane region" description="Helical" evidence="7">
    <location>
        <begin position="183"/>
        <end position="205"/>
    </location>
</feature>
<evidence type="ECO:0008006" key="10">
    <source>
        <dbReference type="Google" id="ProtNLM"/>
    </source>
</evidence>
<feature type="transmembrane region" description="Helical" evidence="7">
    <location>
        <begin position="272"/>
        <end position="290"/>
    </location>
</feature>
<reference evidence="8 9" key="1">
    <citation type="submission" date="2016-04" db="EMBL/GenBank/DDBJ databases">
        <authorList>
            <person name="Chen L."/>
            <person name="Zhuang W."/>
            <person name="Wang G."/>
        </authorList>
    </citation>
    <scope>NUCLEOTIDE SEQUENCE [LARGE SCALE GENOMIC DNA]</scope>
    <source>
        <strain evidence="9">GR20</strain>
    </source>
</reference>
<keyword evidence="4 7" id="KW-0812">Transmembrane</keyword>
<feature type="transmembrane region" description="Helical" evidence="7">
    <location>
        <begin position="302"/>
        <end position="322"/>
    </location>
</feature>
<feature type="transmembrane region" description="Helical" evidence="7">
    <location>
        <begin position="24"/>
        <end position="54"/>
    </location>
</feature>
<gene>
    <name evidence="8" type="ORF">A4D02_10530</name>
</gene>
<feature type="transmembrane region" description="Helical" evidence="7">
    <location>
        <begin position="246"/>
        <end position="266"/>
    </location>
</feature>
<keyword evidence="6 7" id="KW-0472">Membrane</keyword>
<evidence type="ECO:0000256" key="7">
    <source>
        <dbReference type="SAM" id="Phobius"/>
    </source>
</evidence>
<proteinExistence type="inferred from homology"/>
<comment type="caution">
    <text evidence="8">The sequence shown here is derived from an EMBL/GenBank/DDBJ whole genome shotgun (WGS) entry which is preliminary data.</text>
</comment>
<evidence type="ECO:0000256" key="3">
    <source>
        <dbReference type="ARBA" id="ARBA00022475"/>
    </source>
</evidence>
<feature type="transmembrane region" description="Helical" evidence="7">
    <location>
        <begin position="122"/>
        <end position="144"/>
    </location>
</feature>